<proteinExistence type="predicted"/>
<organism evidence="1 2">
    <name type="scientific">Taenia crassiceps</name>
    <dbReference type="NCBI Taxonomy" id="6207"/>
    <lineage>
        <taxon>Eukaryota</taxon>
        <taxon>Metazoa</taxon>
        <taxon>Spiralia</taxon>
        <taxon>Lophotrochozoa</taxon>
        <taxon>Platyhelminthes</taxon>
        <taxon>Cestoda</taxon>
        <taxon>Eucestoda</taxon>
        <taxon>Cyclophyllidea</taxon>
        <taxon>Taeniidae</taxon>
        <taxon>Taenia</taxon>
    </lineage>
</organism>
<dbReference type="Gene3D" id="3.30.70.330">
    <property type="match status" value="1"/>
</dbReference>
<dbReference type="Proteomes" id="UP001651158">
    <property type="component" value="Unassembled WGS sequence"/>
</dbReference>
<evidence type="ECO:0008006" key="3">
    <source>
        <dbReference type="Google" id="ProtNLM"/>
    </source>
</evidence>
<protein>
    <recommendedName>
        <fullName evidence="3">RRM domain-containing protein</fullName>
    </recommendedName>
</protein>
<keyword evidence="2" id="KW-1185">Reference proteome</keyword>
<accession>A0ABR4QJY6</accession>
<dbReference type="InterPro" id="IPR012677">
    <property type="entry name" value="Nucleotide-bd_a/b_plait_sf"/>
</dbReference>
<dbReference type="SUPFAM" id="SSF54928">
    <property type="entry name" value="RNA-binding domain, RBD"/>
    <property type="match status" value="1"/>
</dbReference>
<sequence>MLNSLPASVFSKEAASDGSGTLRQLVLDGLSPQAEEINIRNFFKKFGASADAKIDKKKHQALITFAAGEAHQVSKAIDAIRSQGECVRLSIPDWRTSANNIRSLFGRFGTSTKVEVDEQLHQALVTVSNPETFQEIMSLAPFRLKGAEISIFILGDQNCSKDITLYPQELLCSSLQCPVPFWVSGFRCGGQQELMHQLDVKENGQTTCVA</sequence>
<dbReference type="InterPro" id="IPR035979">
    <property type="entry name" value="RBD_domain_sf"/>
</dbReference>
<dbReference type="EMBL" id="JAKROA010000002">
    <property type="protein sequence ID" value="KAL5109871.1"/>
    <property type="molecule type" value="Genomic_DNA"/>
</dbReference>
<evidence type="ECO:0000313" key="1">
    <source>
        <dbReference type="EMBL" id="KAL5109871.1"/>
    </source>
</evidence>
<name>A0ABR4QJY6_9CEST</name>
<reference evidence="1 2" key="1">
    <citation type="journal article" date="2022" name="Front. Cell. Infect. Microbiol.">
        <title>The Genomes of Two Strains of Taenia crassiceps the Animal Model for the Study of Human Cysticercosis.</title>
        <authorList>
            <person name="Bobes R.J."/>
            <person name="Estrada K."/>
            <person name="Rios-Valencia D.G."/>
            <person name="Calderon-Gallegos A."/>
            <person name="de la Torre P."/>
            <person name="Carrero J.C."/>
            <person name="Sanchez-Flores A."/>
            <person name="Laclette J.P."/>
        </authorList>
    </citation>
    <scope>NUCLEOTIDE SEQUENCE [LARGE SCALE GENOMIC DNA]</scope>
    <source>
        <strain evidence="1">WFUcys</strain>
    </source>
</reference>
<evidence type="ECO:0000313" key="2">
    <source>
        <dbReference type="Proteomes" id="UP001651158"/>
    </source>
</evidence>
<comment type="caution">
    <text evidence="1">The sequence shown here is derived from an EMBL/GenBank/DDBJ whole genome shotgun (WGS) entry which is preliminary data.</text>
</comment>
<gene>
    <name evidence="1" type="ORF">TcWFU_001905</name>
</gene>